<feature type="non-terminal residue" evidence="1">
    <location>
        <position position="1"/>
    </location>
</feature>
<organism evidence="1 2">
    <name type="scientific">Plakobranchus ocellatus</name>
    <dbReference type="NCBI Taxonomy" id="259542"/>
    <lineage>
        <taxon>Eukaryota</taxon>
        <taxon>Metazoa</taxon>
        <taxon>Spiralia</taxon>
        <taxon>Lophotrochozoa</taxon>
        <taxon>Mollusca</taxon>
        <taxon>Gastropoda</taxon>
        <taxon>Heterobranchia</taxon>
        <taxon>Euthyneura</taxon>
        <taxon>Panpulmonata</taxon>
        <taxon>Sacoglossa</taxon>
        <taxon>Placobranchoidea</taxon>
        <taxon>Plakobranchidae</taxon>
        <taxon>Plakobranchus</taxon>
    </lineage>
</organism>
<comment type="caution">
    <text evidence="1">The sequence shown here is derived from an EMBL/GenBank/DDBJ whole genome shotgun (WGS) entry which is preliminary data.</text>
</comment>
<protein>
    <submittedName>
        <fullName evidence="1">Protein slit</fullName>
    </submittedName>
</protein>
<proteinExistence type="predicted"/>
<name>A0AAV4E1B1_9GAST</name>
<dbReference type="Gene3D" id="3.80.10.10">
    <property type="entry name" value="Ribonuclease Inhibitor"/>
    <property type="match status" value="1"/>
</dbReference>
<dbReference type="Proteomes" id="UP000735302">
    <property type="component" value="Unassembled WGS sequence"/>
</dbReference>
<evidence type="ECO:0000313" key="2">
    <source>
        <dbReference type="Proteomes" id="UP000735302"/>
    </source>
</evidence>
<accession>A0AAV4E1B1</accession>
<dbReference type="InterPro" id="IPR001611">
    <property type="entry name" value="Leu-rich_rpt"/>
</dbReference>
<dbReference type="EMBL" id="BLXT01008609">
    <property type="protein sequence ID" value="GFO50372.1"/>
    <property type="molecule type" value="Genomic_DNA"/>
</dbReference>
<dbReference type="Pfam" id="PF13855">
    <property type="entry name" value="LRR_8"/>
    <property type="match status" value="1"/>
</dbReference>
<reference evidence="1 2" key="1">
    <citation type="journal article" date="2021" name="Elife">
        <title>Chloroplast acquisition without the gene transfer in kleptoplastic sea slugs, Plakobranchus ocellatus.</title>
        <authorList>
            <person name="Maeda T."/>
            <person name="Takahashi S."/>
            <person name="Yoshida T."/>
            <person name="Shimamura S."/>
            <person name="Takaki Y."/>
            <person name="Nagai Y."/>
            <person name="Toyoda A."/>
            <person name="Suzuki Y."/>
            <person name="Arimoto A."/>
            <person name="Ishii H."/>
            <person name="Satoh N."/>
            <person name="Nishiyama T."/>
            <person name="Hasebe M."/>
            <person name="Maruyama T."/>
            <person name="Minagawa J."/>
            <person name="Obokata J."/>
            <person name="Shigenobu S."/>
        </authorList>
    </citation>
    <scope>NUCLEOTIDE SEQUENCE [LARGE SCALE GENOMIC DNA]</scope>
</reference>
<keyword evidence="2" id="KW-1185">Reference proteome</keyword>
<dbReference type="SUPFAM" id="SSF52058">
    <property type="entry name" value="L domain-like"/>
    <property type="match status" value="1"/>
</dbReference>
<gene>
    <name evidence="1" type="ORF">PoB_007687700</name>
</gene>
<dbReference type="InterPro" id="IPR032675">
    <property type="entry name" value="LRR_dom_sf"/>
</dbReference>
<evidence type="ECO:0000313" key="1">
    <source>
        <dbReference type="EMBL" id="GFO50372.1"/>
    </source>
</evidence>
<sequence length="73" mass="8255">NLQGNNLTIIRATDFKGFSNLRILQLLDNQIHTVEKGAFRDLKSMLRLVPRTVDPYLFMTTVAVQNSCETCGI</sequence>
<dbReference type="AlphaFoldDB" id="A0AAV4E1B1"/>